<dbReference type="PANTHER" id="PTHR11567:SF195">
    <property type="entry name" value="ACID PHOSPHATASE, PUTATIVE (AFU_ORTHOLOGUE AFUA_3G14570)-RELATED"/>
    <property type="match status" value="1"/>
</dbReference>
<evidence type="ECO:0000313" key="3">
    <source>
        <dbReference type="Proteomes" id="UP001280581"/>
    </source>
</evidence>
<sequence length="283" mass="31614">MQNARIVPAYAAGFLCATFTLSQLFNFEMRVPNVIASAWLPVAVAQNGTIDLSWHAPKKTWINDLNRVLNDTGTNGFQFNGSVLRDGVPYGTYNWCNMPHVRREEYPKASDEYTLQYVEVIHRHHKRTPYASNTFPKEAYRWDCNDQGLFYYGQPLNPTGNASANSYWSVFTSDTNPFVPSGFNGTCQFPQITRQGLDDSFQHGKDLYGVYHDLLNFLPSSLTTNLTYRVTNNVITSQVAGMLIAGMYPPPPPSPSSSNPQTSTLSNPNTPVPRHPPSTPPTP</sequence>
<organism evidence="2 3">
    <name type="scientific">Pseudopithomyces chartarum</name>
    <dbReference type="NCBI Taxonomy" id="1892770"/>
    <lineage>
        <taxon>Eukaryota</taxon>
        <taxon>Fungi</taxon>
        <taxon>Dikarya</taxon>
        <taxon>Ascomycota</taxon>
        <taxon>Pezizomycotina</taxon>
        <taxon>Dothideomycetes</taxon>
        <taxon>Pleosporomycetidae</taxon>
        <taxon>Pleosporales</taxon>
        <taxon>Massarineae</taxon>
        <taxon>Didymosphaeriaceae</taxon>
        <taxon>Pseudopithomyces</taxon>
    </lineage>
</organism>
<dbReference type="AlphaFoldDB" id="A0AAN6RLD1"/>
<dbReference type="InterPro" id="IPR029033">
    <property type="entry name" value="His_PPase_superfam"/>
</dbReference>
<accession>A0AAN6RLD1</accession>
<dbReference type="PANTHER" id="PTHR11567">
    <property type="entry name" value="ACID PHOSPHATASE-RELATED"/>
    <property type="match status" value="1"/>
</dbReference>
<dbReference type="InterPro" id="IPR050645">
    <property type="entry name" value="Histidine_acid_phosphatase"/>
</dbReference>
<dbReference type="EMBL" id="WVTA01000001">
    <property type="protein sequence ID" value="KAK3217520.1"/>
    <property type="molecule type" value="Genomic_DNA"/>
</dbReference>
<dbReference type="Proteomes" id="UP001280581">
    <property type="component" value="Unassembled WGS sequence"/>
</dbReference>
<keyword evidence="3" id="KW-1185">Reference proteome</keyword>
<gene>
    <name evidence="2" type="ORF">GRF29_1g3347735</name>
</gene>
<dbReference type="Gene3D" id="3.40.50.1240">
    <property type="entry name" value="Phosphoglycerate mutase-like"/>
    <property type="match status" value="1"/>
</dbReference>
<evidence type="ECO:0000313" key="2">
    <source>
        <dbReference type="EMBL" id="KAK3217520.1"/>
    </source>
</evidence>
<feature type="region of interest" description="Disordered" evidence="1">
    <location>
        <begin position="246"/>
        <end position="283"/>
    </location>
</feature>
<feature type="compositionally biased region" description="Low complexity" evidence="1">
    <location>
        <begin position="256"/>
        <end position="269"/>
    </location>
</feature>
<comment type="caution">
    <text evidence="2">The sequence shown here is derived from an EMBL/GenBank/DDBJ whole genome shotgun (WGS) entry which is preliminary data.</text>
</comment>
<feature type="compositionally biased region" description="Pro residues" evidence="1">
    <location>
        <begin position="270"/>
        <end position="283"/>
    </location>
</feature>
<evidence type="ECO:0000256" key="1">
    <source>
        <dbReference type="SAM" id="MobiDB-lite"/>
    </source>
</evidence>
<reference evidence="2 3" key="1">
    <citation type="submission" date="2021-02" db="EMBL/GenBank/DDBJ databases">
        <title>Genome assembly of Pseudopithomyces chartarum.</title>
        <authorList>
            <person name="Jauregui R."/>
            <person name="Singh J."/>
            <person name="Voisey C."/>
        </authorList>
    </citation>
    <scope>NUCLEOTIDE SEQUENCE [LARGE SCALE GENOMIC DNA]</scope>
    <source>
        <strain evidence="2 3">AGR01</strain>
    </source>
</reference>
<dbReference type="SUPFAM" id="SSF53254">
    <property type="entry name" value="Phosphoglycerate mutase-like"/>
    <property type="match status" value="1"/>
</dbReference>
<dbReference type="GO" id="GO:0016791">
    <property type="term" value="F:phosphatase activity"/>
    <property type="evidence" value="ECO:0007669"/>
    <property type="project" value="TreeGrafter"/>
</dbReference>
<protein>
    <submittedName>
        <fullName evidence="2">Uncharacterized protein</fullName>
    </submittedName>
</protein>
<name>A0AAN6RLD1_9PLEO</name>
<proteinExistence type="predicted"/>